<dbReference type="InterPro" id="IPR013766">
    <property type="entry name" value="Thioredoxin_domain"/>
</dbReference>
<dbReference type="PROSITE" id="PS51352">
    <property type="entry name" value="THIOREDOXIN_2"/>
    <property type="match status" value="1"/>
</dbReference>
<keyword evidence="1" id="KW-0732">Signal</keyword>
<name>A0A495ECD4_9FLAO</name>
<dbReference type="AlphaFoldDB" id="A0A495ECD4"/>
<feature type="chain" id="PRO_5019866855" evidence="1">
    <location>
        <begin position="19"/>
        <end position="439"/>
    </location>
</feature>
<feature type="domain" description="Thioredoxin" evidence="2">
    <location>
        <begin position="307"/>
        <end position="439"/>
    </location>
</feature>
<dbReference type="InterPro" id="IPR000866">
    <property type="entry name" value="AhpC/TSA"/>
</dbReference>
<keyword evidence="3" id="KW-0413">Isomerase</keyword>
<comment type="caution">
    <text evidence="3">The sequence shown here is derived from an EMBL/GenBank/DDBJ whole genome shotgun (WGS) entry which is preliminary data.</text>
</comment>
<proteinExistence type="predicted"/>
<dbReference type="EMBL" id="RBIQ01000007">
    <property type="protein sequence ID" value="RKR14530.1"/>
    <property type="molecule type" value="Genomic_DNA"/>
</dbReference>
<accession>A0A495ECD4</accession>
<dbReference type="SUPFAM" id="SSF52833">
    <property type="entry name" value="Thioredoxin-like"/>
    <property type="match status" value="1"/>
</dbReference>
<evidence type="ECO:0000259" key="2">
    <source>
        <dbReference type="PROSITE" id="PS51352"/>
    </source>
</evidence>
<evidence type="ECO:0000313" key="3">
    <source>
        <dbReference type="EMBL" id="RKR14530.1"/>
    </source>
</evidence>
<dbReference type="RefSeq" id="WP_121063827.1">
    <property type="nucleotide sequence ID" value="NZ_RBIQ01000007.1"/>
</dbReference>
<feature type="signal peptide" evidence="1">
    <location>
        <begin position="1"/>
        <end position="18"/>
    </location>
</feature>
<reference evidence="3 4" key="1">
    <citation type="submission" date="2018-10" db="EMBL/GenBank/DDBJ databases">
        <title>Genomic Encyclopedia of Archaeal and Bacterial Type Strains, Phase II (KMG-II): from individual species to whole genera.</title>
        <authorList>
            <person name="Goeker M."/>
        </authorList>
    </citation>
    <scope>NUCLEOTIDE SEQUENCE [LARGE SCALE GENOMIC DNA]</scope>
    <source>
        <strain evidence="3 4">DSM 25230</strain>
    </source>
</reference>
<dbReference type="Gene3D" id="3.40.30.10">
    <property type="entry name" value="Glutaredoxin"/>
    <property type="match status" value="1"/>
</dbReference>
<dbReference type="OrthoDB" id="6399635at2"/>
<protein>
    <submittedName>
        <fullName evidence="3">Thiol-disulfide isomerase/thioredoxin</fullName>
    </submittedName>
</protein>
<evidence type="ECO:0000256" key="1">
    <source>
        <dbReference type="SAM" id="SignalP"/>
    </source>
</evidence>
<gene>
    <name evidence="3" type="ORF">CLV91_0607</name>
</gene>
<dbReference type="Pfam" id="PF00578">
    <property type="entry name" value="AhpC-TSA"/>
    <property type="match status" value="1"/>
</dbReference>
<evidence type="ECO:0000313" key="4">
    <source>
        <dbReference type="Proteomes" id="UP000269412"/>
    </source>
</evidence>
<keyword evidence="4" id="KW-1185">Reference proteome</keyword>
<dbReference type="Proteomes" id="UP000269412">
    <property type="component" value="Unassembled WGS sequence"/>
</dbReference>
<organism evidence="3 4">
    <name type="scientific">Maribacter vaceletii</name>
    <dbReference type="NCBI Taxonomy" id="1206816"/>
    <lineage>
        <taxon>Bacteria</taxon>
        <taxon>Pseudomonadati</taxon>
        <taxon>Bacteroidota</taxon>
        <taxon>Flavobacteriia</taxon>
        <taxon>Flavobacteriales</taxon>
        <taxon>Flavobacteriaceae</taxon>
        <taxon>Maribacter</taxon>
    </lineage>
</organism>
<dbReference type="InterPro" id="IPR036249">
    <property type="entry name" value="Thioredoxin-like_sf"/>
</dbReference>
<dbReference type="GO" id="GO:0016853">
    <property type="term" value="F:isomerase activity"/>
    <property type="evidence" value="ECO:0007669"/>
    <property type="project" value="UniProtKB-KW"/>
</dbReference>
<sequence length="439" mass="50339">MKKYILGFLLFFSAFVFAQNTISGTFAPAKDYSWLIAYRLKPGTQVYVADTAIKGGKFTLNIPENSPKGMYRLVYAVPQEEFYFDVVYNGEEDIKLHFTTENGVSFLESKENIIFNSYFNETRTIENEIITYYSSGSTNKKQYLNLIKKLKNIQSNYETKSAGLMANTFIKANKLQLPETYVDVFTFVSEKKKNYFNDLDFTNTTLQASGFLTDKILNYVFTALPLEQMTKEATEGVIQDNVDQVNLETKGVDSNYRLHLFYTIWSQAAASKFNATSDYVFSTYLNKLAQDLGKKDIVEEIELHNRLRIGAIAPEISWKEENNVKTLNTLEGSKNYVLVFWSSTCSHCLKELPALHKELKNNPDITVVAIGMEEDTSSWDIEKAKLPNFKHAIALGKWESNYAKLYAVNQTPTYFILDSNKRFIAKPEDDKQVVEYLKK</sequence>